<evidence type="ECO:0000313" key="2">
    <source>
        <dbReference type="EMBL" id="KAK6293316.1"/>
    </source>
</evidence>
<dbReference type="GO" id="GO:0015631">
    <property type="term" value="F:tubulin binding"/>
    <property type="evidence" value="ECO:0007669"/>
    <property type="project" value="TreeGrafter"/>
</dbReference>
<dbReference type="PANTHER" id="PTHR46348">
    <property type="entry name" value="DELETED IN LUNG AND ESOPHAGEAL CANCER PROTEIN 1"/>
    <property type="match status" value="1"/>
</dbReference>
<sequence length="312" mass="34520">MTYGMLTRREEPQYKHLIELASETEEEGATFSPCQATIPPNCSARQTATMLEESEPRPQTGFDPSMNRHRPSSEKTQDISHLLASIFKDLYTTEIIGKDTVAILTKTRRGSNNYHDKYVEDLQQVHSEYSRRMRDADMLENHIIQARVQAHGHREQGPHQGGGRRCGRGLPTAGSASSQMDLHVPPELCFPRLIAKPPNGVLQRHICAPLPQSPQDDGYKAPSDPSPREDMPRALLEESETSLTLTCSSDTCTPTADLTRSGAGGASRSSCKPPGEKGARDGRSRRRSPSKAPGLQALLKEQKLFSFMCLQN</sequence>
<feature type="region of interest" description="Disordered" evidence="1">
    <location>
        <begin position="258"/>
        <end position="297"/>
    </location>
</feature>
<feature type="region of interest" description="Disordered" evidence="1">
    <location>
        <begin position="152"/>
        <end position="179"/>
    </location>
</feature>
<accession>A0AAN8QB77</accession>
<name>A0AAN8QB77_9TELE</name>
<comment type="caution">
    <text evidence="2">The sequence shown here is derived from an EMBL/GenBank/DDBJ whole genome shotgun (WGS) entry which is preliminary data.</text>
</comment>
<protein>
    <submittedName>
        <fullName evidence="2">Uncharacterized protein</fullName>
    </submittedName>
</protein>
<dbReference type="PANTHER" id="PTHR46348:SF1">
    <property type="entry name" value="DELETED IN LUNG AND ESOPHAGEAL CANCER PROTEIN 1"/>
    <property type="match status" value="1"/>
</dbReference>
<reference evidence="2 3" key="1">
    <citation type="submission" date="2021-04" db="EMBL/GenBank/DDBJ databases">
        <authorList>
            <person name="De Guttry C."/>
            <person name="Zahm M."/>
            <person name="Klopp C."/>
            <person name="Cabau C."/>
            <person name="Louis A."/>
            <person name="Berthelot C."/>
            <person name="Parey E."/>
            <person name="Roest Crollius H."/>
            <person name="Montfort J."/>
            <person name="Robinson-Rechavi M."/>
            <person name="Bucao C."/>
            <person name="Bouchez O."/>
            <person name="Gislard M."/>
            <person name="Lluch J."/>
            <person name="Milhes M."/>
            <person name="Lampietro C."/>
            <person name="Lopez Roques C."/>
            <person name="Donnadieu C."/>
            <person name="Braasch I."/>
            <person name="Desvignes T."/>
            <person name="Postlethwait J."/>
            <person name="Bobe J."/>
            <person name="Wedekind C."/>
            <person name="Guiguen Y."/>
        </authorList>
    </citation>
    <scope>NUCLEOTIDE SEQUENCE [LARGE SCALE GENOMIC DNA]</scope>
    <source>
        <strain evidence="2">Cs_M1</strain>
        <tissue evidence="2">Blood</tissue>
    </source>
</reference>
<gene>
    <name evidence="2" type="ORF">J4Q44_G00368170</name>
</gene>
<organism evidence="2 3">
    <name type="scientific">Coregonus suidteri</name>
    <dbReference type="NCBI Taxonomy" id="861788"/>
    <lineage>
        <taxon>Eukaryota</taxon>
        <taxon>Metazoa</taxon>
        <taxon>Chordata</taxon>
        <taxon>Craniata</taxon>
        <taxon>Vertebrata</taxon>
        <taxon>Euteleostomi</taxon>
        <taxon>Actinopterygii</taxon>
        <taxon>Neopterygii</taxon>
        <taxon>Teleostei</taxon>
        <taxon>Protacanthopterygii</taxon>
        <taxon>Salmoniformes</taxon>
        <taxon>Salmonidae</taxon>
        <taxon>Coregoninae</taxon>
        <taxon>Coregonus</taxon>
    </lineage>
</organism>
<feature type="region of interest" description="Disordered" evidence="1">
    <location>
        <begin position="51"/>
        <end position="77"/>
    </location>
</feature>
<dbReference type="AlphaFoldDB" id="A0AAN8QB77"/>
<keyword evidence="3" id="KW-1185">Reference proteome</keyword>
<dbReference type="GO" id="GO:0005737">
    <property type="term" value="C:cytoplasm"/>
    <property type="evidence" value="ECO:0007669"/>
    <property type="project" value="TreeGrafter"/>
</dbReference>
<dbReference type="GO" id="GO:0005929">
    <property type="term" value="C:cilium"/>
    <property type="evidence" value="ECO:0007669"/>
    <property type="project" value="TreeGrafter"/>
</dbReference>
<proteinExistence type="predicted"/>
<evidence type="ECO:0000256" key="1">
    <source>
        <dbReference type="SAM" id="MobiDB-lite"/>
    </source>
</evidence>
<dbReference type="GO" id="GO:0008285">
    <property type="term" value="P:negative regulation of cell population proliferation"/>
    <property type="evidence" value="ECO:0007669"/>
    <property type="project" value="InterPro"/>
</dbReference>
<feature type="region of interest" description="Disordered" evidence="1">
    <location>
        <begin position="208"/>
        <end position="231"/>
    </location>
</feature>
<dbReference type="EMBL" id="JAGTTL010000037">
    <property type="protein sequence ID" value="KAK6293316.1"/>
    <property type="molecule type" value="Genomic_DNA"/>
</dbReference>
<dbReference type="InterPro" id="IPR033304">
    <property type="entry name" value="DLEC1"/>
</dbReference>
<evidence type="ECO:0000313" key="3">
    <source>
        <dbReference type="Proteomes" id="UP001356427"/>
    </source>
</evidence>
<dbReference type="Proteomes" id="UP001356427">
    <property type="component" value="Unassembled WGS sequence"/>
</dbReference>